<proteinExistence type="predicted"/>
<reference evidence="1 2" key="1">
    <citation type="submission" date="2020-08" db="EMBL/GenBank/DDBJ databases">
        <title>Novel species isolated from subtropical streams in China.</title>
        <authorList>
            <person name="Lu H."/>
        </authorList>
    </citation>
    <scope>NUCLEOTIDE SEQUENCE [LARGE SCALE GENOMIC DNA]</scope>
    <source>
        <strain evidence="1 2">FT31W</strain>
    </source>
</reference>
<accession>A0ABR6YR68</accession>
<evidence type="ECO:0000313" key="1">
    <source>
        <dbReference type="EMBL" id="MBC3886385.1"/>
    </source>
</evidence>
<dbReference type="Proteomes" id="UP000613113">
    <property type="component" value="Unassembled WGS sequence"/>
</dbReference>
<dbReference type="RefSeq" id="WP_186863941.1">
    <property type="nucleotide sequence ID" value="NZ_JACOGC010000007.1"/>
</dbReference>
<keyword evidence="2" id="KW-1185">Reference proteome</keyword>
<comment type="caution">
    <text evidence="1">The sequence shown here is derived from an EMBL/GenBank/DDBJ whole genome shotgun (WGS) entry which is preliminary data.</text>
</comment>
<name>A0ABR6YR68_9BURK</name>
<evidence type="ECO:0000313" key="2">
    <source>
        <dbReference type="Proteomes" id="UP000613113"/>
    </source>
</evidence>
<sequence>MQCAFFAKRFSDAPLKISCACSDKSSFSHIVAAPCGASASERRERISLPLPDASVMKFAQPENRLEKYLNAGEKIDLLYNEKSILIAKKQQGGATFFP</sequence>
<dbReference type="EMBL" id="JACOGC010000007">
    <property type="protein sequence ID" value="MBC3886385.1"/>
    <property type="molecule type" value="Genomic_DNA"/>
</dbReference>
<organism evidence="1 2">
    <name type="scientific">Undibacterium griseum</name>
    <dbReference type="NCBI Taxonomy" id="2762295"/>
    <lineage>
        <taxon>Bacteria</taxon>
        <taxon>Pseudomonadati</taxon>
        <taxon>Pseudomonadota</taxon>
        <taxon>Betaproteobacteria</taxon>
        <taxon>Burkholderiales</taxon>
        <taxon>Oxalobacteraceae</taxon>
        <taxon>Undibacterium</taxon>
    </lineage>
</organism>
<protein>
    <submittedName>
        <fullName evidence="1">Uncharacterized protein</fullName>
    </submittedName>
</protein>
<gene>
    <name evidence="1" type="ORF">H8K27_14725</name>
</gene>